<dbReference type="SUPFAM" id="SSF52954">
    <property type="entry name" value="Class II aaRS ABD-related"/>
    <property type="match status" value="1"/>
</dbReference>
<feature type="domain" description="Brix" evidence="3">
    <location>
        <begin position="1"/>
        <end position="167"/>
    </location>
</feature>
<proteinExistence type="inferred from homology"/>
<dbReference type="RefSeq" id="WP_100907557.1">
    <property type="nucleotide sequence ID" value="NZ_CP017768.1"/>
</dbReference>
<dbReference type="HAMAP" id="MF_00699">
    <property type="entry name" value="BriX"/>
    <property type="match status" value="1"/>
</dbReference>
<dbReference type="AlphaFoldDB" id="A0A2H4VMN8"/>
<dbReference type="InterPro" id="IPR023548">
    <property type="entry name" value="Brix_dom_Rbsml_bgen_prot"/>
</dbReference>
<keyword evidence="1 2" id="KW-0690">Ribosome biogenesis</keyword>
<evidence type="ECO:0000313" key="6">
    <source>
        <dbReference type="Proteomes" id="UP000232631"/>
    </source>
</evidence>
<dbReference type="Proteomes" id="UP000591058">
    <property type="component" value="Unassembled WGS sequence"/>
</dbReference>
<dbReference type="KEGG" id="msub:BK009_00730"/>
<dbReference type="Gene3D" id="3.40.50.10480">
    <property type="entry name" value="Probable brix-domain ribosomal biogenesis protein"/>
    <property type="match status" value="1"/>
</dbReference>
<keyword evidence="6" id="KW-1185">Reference proteome</keyword>
<dbReference type="Proteomes" id="UP000232631">
    <property type="component" value="Chromosome"/>
</dbReference>
<dbReference type="GO" id="GO:0019843">
    <property type="term" value="F:rRNA binding"/>
    <property type="evidence" value="ECO:0007669"/>
    <property type="project" value="InterPro"/>
</dbReference>
<evidence type="ECO:0000313" key="5">
    <source>
        <dbReference type="EMBL" id="NMO08889.1"/>
    </source>
</evidence>
<evidence type="ECO:0000313" key="4">
    <source>
        <dbReference type="EMBL" id="AUB59330.1"/>
    </source>
</evidence>
<dbReference type="SMART" id="SM00879">
    <property type="entry name" value="Brix"/>
    <property type="match status" value="1"/>
</dbReference>
<comment type="function">
    <text evidence="2">Probably involved in the biogenesis of the ribosome.</text>
</comment>
<sequence length="167" mass="18968">MLITTSRKPSQRTRTFCRGLERALDAHVVNRGKMSLRDVFLKAKEMEKDRVAVVSERDGNPNGIEIYHHGELFISLQLTVDFSLPKGSMNKDKIHLRCEVDELTTLAPKIFPIPLEDSKKPSDQNLVIIRSSMKKSIPLVEFFDKNGQATGPRIYLQGWKLTGDDDT</sequence>
<reference evidence="5 7" key="2">
    <citation type="submission" date="2020-04" db="EMBL/GenBank/DDBJ databases">
        <title>Draft genome of Methanobacterium subterraneum isolated from animal feces.</title>
        <authorList>
            <person name="Ouboter H.T."/>
            <person name="Berger S."/>
            <person name="Gungor E."/>
            <person name="Jetten M.S.M."/>
            <person name="Welte C.U."/>
        </authorList>
    </citation>
    <scope>NUCLEOTIDE SEQUENCE [LARGE SCALE GENOMIC DNA]</scope>
    <source>
        <strain evidence="5">HO_2020</strain>
    </source>
</reference>
<dbReference type="GeneID" id="35124068"/>
<dbReference type="EMBL" id="JABBYL010000011">
    <property type="protein sequence ID" value="NMO08889.1"/>
    <property type="molecule type" value="Genomic_DNA"/>
</dbReference>
<evidence type="ECO:0000256" key="1">
    <source>
        <dbReference type="ARBA" id="ARBA00022517"/>
    </source>
</evidence>
<accession>A0A2H4VMN8</accession>
<organism evidence="4 6">
    <name type="scientific">Methanobacterium subterraneum</name>
    <dbReference type="NCBI Taxonomy" id="59277"/>
    <lineage>
        <taxon>Archaea</taxon>
        <taxon>Methanobacteriati</taxon>
        <taxon>Methanobacteriota</taxon>
        <taxon>Methanomada group</taxon>
        <taxon>Methanobacteria</taxon>
        <taxon>Methanobacteriales</taxon>
        <taxon>Methanobacteriaceae</taxon>
        <taxon>Methanobacterium</taxon>
    </lineage>
</organism>
<evidence type="ECO:0000313" key="7">
    <source>
        <dbReference type="Proteomes" id="UP000591058"/>
    </source>
</evidence>
<dbReference type="EMBL" id="CP017768">
    <property type="protein sequence ID" value="AUB59330.1"/>
    <property type="molecule type" value="Genomic_DNA"/>
</dbReference>
<gene>
    <name evidence="4" type="ORF">BK009_00730</name>
    <name evidence="5" type="ORF">HG719_03435</name>
</gene>
<protein>
    <recommendedName>
        <fullName evidence="2">Probable Brix domain-containing ribosomal biogenesis protein</fullName>
    </recommendedName>
</protein>
<dbReference type="GO" id="GO:0006364">
    <property type="term" value="P:rRNA processing"/>
    <property type="evidence" value="ECO:0007669"/>
    <property type="project" value="InterPro"/>
</dbReference>
<dbReference type="InterPro" id="IPR007109">
    <property type="entry name" value="Brix"/>
</dbReference>
<evidence type="ECO:0000256" key="2">
    <source>
        <dbReference type="HAMAP-Rule" id="MF_00699"/>
    </source>
</evidence>
<dbReference type="PROSITE" id="PS50833">
    <property type="entry name" value="BRIX"/>
    <property type="match status" value="1"/>
</dbReference>
<evidence type="ECO:0000259" key="3">
    <source>
        <dbReference type="PROSITE" id="PS50833"/>
    </source>
</evidence>
<name>A0A2H4VMN8_9EURY</name>
<reference evidence="4 6" key="1">
    <citation type="submission" date="2016-10" db="EMBL/GenBank/DDBJ databases">
        <title>Comparative genomics between deep and shallow subseafloor isolates.</title>
        <authorList>
            <person name="Ishii S."/>
            <person name="Miller J.R."/>
            <person name="Sutton G."/>
            <person name="Suzuki S."/>
            <person name="Methe B."/>
            <person name="Inagaki F."/>
            <person name="Imachi H."/>
        </authorList>
    </citation>
    <scope>NUCLEOTIDE SEQUENCE [LARGE SCALE GENOMIC DNA]</scope>
    <source>
        <strain evidence="4 6">A8p</strain>
    </source>
</reference>